<dbReference type="InterPro" id="IPR006127">
    <property type="entry name" value="ZnuA-like"/>
</dbReference>
<dbReference type="OrthoDB" id="7346865at2"/>
<comment type="similarity">
    <text evidence="1">Belongs to the bacterial solute-binding protein 9 family.</text>
</comment>
<protein>
    <recommendedName>
        <fullName evidence="2">High-affinity zinc uptake system protein ZnuA</fullName>
    </recommendedName>
</protein>
<dbReference type="Proteomes" id="UP000199328">
    <property type="component" value="Unassembled WGS sequence"/>
</dbReference>
<evidence type="ECO:0000256" key="6">
    <source>
        <dbReference type="SAM" id="MobiDB-lite"/>
    </source>
</evidence>
<keyword evidence="4 7" id="KW-0732">Signal</keyword>
<gene>
    <name evidence="8" type="ORF">SAMN05216257_101474</name>
</gene>
<feature type="signal peptide" evidence="7">
    <location>
        <begin position="1"/>
        <end position="25"/>
    </location>
</feature>
<dbReference type="PANTHER" id="PTHR42953:SF3">
    <property type="entry name" value="HIGH-AFFINITY ZINC UPTAKE SYSTEM PROTEIN ZNUA"/>
    <property type="match status" value="1"/>
</dbReference>
<dbReference type="InterPro" id="IPR050492">
    <property type="entry name" value="Bact_metal-bind_prot9"/>
</dbReference>
<reference evidence="9" key="1">
    <citation type="submission" date="2016-10" db="EMBL/GenBank/DDBJ databases">
        <authorList>
            <person name="Varghese N."/>
            <person name="Submissions S."/>
        </authorList>
    </citation>
    <scope>NUCLEOTIDE SEQUENCE [LARGE SCALE GENOMIC DNA]</scope>
    <source>
        <strain evidence="9">CGMCC 1.10789</strain>
    </source>
</reference>
<evidence type="ECO:0000313" key="9">
    <source>
        <dbReference type="Proteomes" id="UP000199328"/>
    </source>
</evidence>
<evidence type="ECO:0000256" key="1">
    <source>
        <dbReference type="ARBA" id="ARBA00011028"/>
    </source>
</evidence>
<accession>A0A1G8YWE0</accession>
<name>A0A1G8YWE0_9RHOB</name>
<dbReference type="AlphaFoldDB" id="A0A1G8YWE0"/>
<dbReference type="Gene3D" id="3.40.50.1980">
    <property type="entry name" value="Nitrogenase molybdenum iron protein domain"/>
    <property type="match status" value="2"/>
</dbReference>
<organism evidence="8 9">
    <name type="scientific">Meinhardsimonia xiamenensis</name>
    <dbReference type="NCBI Taxonomy" id="990712"/>
    <lineage>
        <taxon>Bacteria</taxon>
        <taxon>Pseudomonadati</taxon>
        <taxon>Pseudomonadota</taxon>
        <taxon>Alphaproteobacteria</taxon>
        <taxon>Rhodobacterales</taxon>
        <taxon>Paracoccaceae</taxon>
        <taxon>Meinhardsimonia</taxon>
    </lineage>
</organism>
<keyword evidence="9" id="KW-1185">Reference proteome</keyword>
<feature type="compositionally biased region" description="Basic and acidic residues" evidence="6">
    <location>
        <begin position="134"/>
        <end position="170"/>
    </location>
</feature>
<evidence type="ECO:0000256" key="2">
    <source>
        <dbReference type="ARBA" id="ARBA00015915"/>
    </source>
</evidence>
<dbReference type="GO" id="GO:0046872">
    <property type="term" value="F:metal ion binding"/>
    <property type="evidence" value="ECO:0007669"/>
    <property type="project" value="InterPro"/>
</dbReference>
<proteinExistence type="inferred from homology"/>
<keyword evidence="5" id="KW-0862">Zinc</keyword>
<evidence type="ECO:0000256" key="7">
    <source>
        <dbReference type="SAM" id="SignalP"/>
    </source>
</evidence>
<feature type="chain" id="PRO_5011535152" description="High-affinity zinc uptake system protein ZnuA" evidence="7">
    <location>
        <begin position="26"/>
        <end position="336"/>
    </location>
</feature>
<dbReference type="PANTHER" id="PTHR42953">
    <property type="entry name" value="HIGH-AFFINITY ZINC UPTAKE SYSTEM PROTEIN ZNUA-RELATED"/>
    <property type="match status" value="1"/>
</dbReference>
<dbReference type="EMBL" id="FNFV01000001">
    <property type="protein sequence ID" value="SDK06744.1"/>
    <property type="molecule type" value="Genomic_DNA"/>
</dbReference>
<dbReference type="GO" id="GO:0006829">
    <property type="term" value="P:zinc ion transport"/>
    <property type="evidence" value="ECO:0007669"/>
    <property type="project" value="UniProtKB-KW"/>
</dbReference>
<evidence type="ECO:0000256" key="4">
    <source>
        <dbReference type="ARBA" id="ARBA00022729"/>
    </source>
</evidence>
<evidence type="ECO:0000256" key="3">
    <source>
        <dbReference type="ARBA" id="ARBA00022448"/>
    </source>
</evidence>
<dbReference type="STRING" id="990712.SAMN05216257_101474"/>
<dbReference type="RefSeq" id="WP_092497761.1">
    <property type="nucleotide sequence ID" value="NZ_FNFV01000001.1"/>
</dbReference>
<evidence type="ECO:0000313" key="8">
    <source>
        <dbReference type="EMBL" id="SDK06744.1"/>
    </source>
</evidence>
<keyword evidence="5" id="KW-0864">Zinc transport</keyword>
<dbReference type="Pfam" id="PF01297">
    <property type="entry name" value="ZnuA"/>
    <property type="match status" value="1"/>
</dbReference>
<sequence length="336" mass="35629">MFFRNFLACLSAVATAIAAAPALRAEAPRVVADIAPVAALVAEVAGDRFEPALLVRGAADPHHMQLKPGEARAIASADLVVWVGPELTPWLADALDNLAPRARRLTLLDVPGTITRAPLFADPRASEEAPAGLHGHESGHDHEHGGDQAHTHAEDAHHSHDHAHGTRDPHAWLDPANAAVWVEAIAEALAEIDPGAAMHYRENARAGQARIAQAEAAVRERLAALGEIGLIVQHDAWAHFADRFGLHIRASLADSDATAAGAHRMAWLRETLATGELLCLVAEAPAPSPAMRRLAADTGLPMVVVDFLGLELRAAQGEYARLILGLAESLAQCARR</sequence>
<dbReference type="SUPFAM" id="SSF53807">
    <property type="entry name" value="Helical backbone' metal receptor"/>
    <property type="match status" value="1"/>
</dbReference>
<feature type="region of interest" description="Disordered" evidence="6">
    <location>
        <begin position="119"/>
        <end position="170"/>
    </location>
</feature>
<keyword evidence="5" id="KW-0406">Ion transport</keyword>
<keyword evidence="3" id="KW-0813">Transport</keyword>
<evidence type="ECO:0000256" key="5">
    <source>
        <dbReference type="ARBA" id="ARBA00022906"/>
    </source>
</evidence>